<protein>
    <recommendedName>
        <fullName evidence="1">Heterokaryon incompatibility domain-containing protein</fullName>
    </recommendedName>
</protein>
<organism evidence="2 3">
    <name type="scientific">Phialophora macrospora</name>
    <dbReference type="NCBI Taxonomy" id="1851006"/>
    <lineage>
        <taxon>Eukaryota</taxon>
        <taxon>Fungi</taxon>
        <taxon>Dikarya</taxon>
        <taxon>Ascomycota</taxon>
        <taxon>Pezizomycotina</taxon>
        <taxon>Eurotiomycetes</taxon>
        <taxon>Chaetothyriomycetidae</taxon>
        <taxon>Chaetothyriales</taxon>
        <taxon>Herpotrichiellaceae</taxon>
        <taxon>Phialophora</taxon>
    </lineage>
</organism>
<dbReference type="AlphaFoldDB" id="A0A0D2GIP6"/>
<gene>
    <name evidence="2" type="ORF">PV04_00434</name>
</gene>
<dbReference type="Pfam" id="PF06985">
    <property type="entry name" value="HET"/>
    <property type="match status" value="1"/>
</dbReference>
<evidence type="ECO:0000259" key="1">
    <source>
        <dbReference type="Pfam" id="PF06985"/>
    </source>
</evidence>
<keyword evidence="3" id="KW-1185">Reference proteome</keyword>
<dbReference type="HOGENOM" id="CLU_004184_7_0_1"/>
<dbReference type="PANTHER" id="PTHR24148:SF64">
    <property type="entry name" value="HETEROKARYON INCOMPATIBILITY DOMAIN-CONTAINING PROTEIN"/>
    <property type="match status" value="1"/>
</dbReference>
<dbReference type="InterPro" id="IPR010730">
    <property type="entry name" value="HET"/>
</dbReference>
<dbReference type="InterPro" id="IPR052895">
    <property type="entry name" value="HetReg/Transcr_Mod"/>
</dbReference>
<dbReference type="PANTHER" id="PTHR24148">
    <property type="entry name" value="ANKYRIN REPEAT DOMAIN-CONTAINING PROTEIN 39 HOMOLOG-RELATED"/>
    <property type="match status" value="1"/>
</dbReference>
<evidence type="ECO:0000313" key="2">
    <source>
        <dbReference type="EMBL" id="KIW72224.1"/>
    </source>
</evidence>
<reference evidence="2 3" key="1">
    <citation type="submission" date="2015-01" db="EMBL/GenBank/DDBJ databases">
        <title>The Genome Sequence of Capronia semiimmersa CBS27337.</title>
        <authorList>
            <consortium name="The Broad Institute Genomics Platform"/>
            <person name="Cuomo C."/>
            <person name="de Hoog S."/>
            <person name="Gorbushina A."/>
            <person name="Stielow B."/>
            <person name="Teixiera M."/>
            <person name="Abouelleil A."/>
            <person name="Chapman S.B."/>
            <person name="Priest M."/>
            <person name="Young S.K."/>
            <person name="Wortman J."/>
            <person name="Nusbaum C."/>
            <person name="Birren B."/>
        </authorList>
    </citation>
    <scope>NUCLEOTIDE SEQUENCE [LARGE SCALE GENOMIC DNA]</scope>
    <source>
        <strain evidence="2 3">CBS 27337</strain>
    </source>
</reference>
<dbReference type="EMBL" id="KN846956">
    <property type="protein sequence ID" value="KIW72224.1"/>
    <property type="molecule type" value="Genomic_DNA"/>
</dbReference>
<sequence>MYTYSALPTSQSIRLLELQPCTTDPITISLITTELHNAPAFDALSYTWENPLSELIDDSCNFTDATAKFHVLCEGQMVPIKKNLHIALVSLRGLDLSRFGRSVSKYLFADGLSINQADQKEKAAQVKMMGEIFAAAEKVLGWLGPEDQTTPDAFTVIDSLSTIPSTKYKAVTEADLWKPESYPSKLGISPLTYQHWLALAAFLCRPFFERIWIIQEMVAAQEIFLICGTRVYTWETVSAALTFLAHSGWFLLLHTDQIYVANVVPENVPVYQKLMGARVHTGQSAWNLFHARNGMIESGRAWTLPSLLMNHRYCKSEDARDRVYALLGIAKKNHRPFDTQPHLREVDYESMTAQRLFTRTAKSLLRAWEDLSFLSHKEGSFATKVTGLPSWVPDYTIECMPEPLSRRGSACNWNAAGGLKWQADSGDPDSPFLDVQGFRVDTVKQLAADPVETDRNDVTYFWSSLAEVANQLPVPYPISESQKGTVGTSRLDILLRTLVADTYMTELPALPECANQFRSHICTELTRGVLRKSATRSGRWRHFFNIKWWVREVHRKSLKRSLARSFGGWPDRYFTPLTRPWLELINDEPEDSPFHVSSFTEEFVRIADASSGSRYVDWSQAFRTVSTRIQPVRGAEAVDEDDTRVIGGWAHENARRRRSLDPRWVSHCRCFATTADRTLRLPWRSVRARHNAR</sequence>
<accession>A0A0D2GIP6</accession>
<feature type="domain" description="Heterokaryon incompatibility" evidence="1">
    <location>
        <begin position="41"/>
        <end position="216"/>
    </location>
</feature>
<proteinExistence type="predicted"/>
<name>A0A0D2GIP6_9EURO</name>
<evidence type="ECO:0000313" key="3">
    <source>
        <dbReference type="Proteomes" id="UP000054266"/>
    </source>
</evidence>
<dbReference type="Proteomes" id="UP000054266">
    <property type="component" value="Unassembled WGS sequence"/>
</dbReference>